<protein>
    <submittedName>
        <fullName evidence="1">Uncharacterized protein</fullName>
    </submittedName>
</protein>
<reference evidence="1" key="1">
    <citation type="journal article" date="2020" name="bioRxiv">
        <title>Whole genome comparisons of ergot fungi reveals the divergence and evolution of species within the genus Claviceps are the result of varying mechanisms driving genome evolution and host range expansion.</title>
        <authorList>
            <person name="Wyka S.A."/>
            <person name="Mondo S.J."/>
            <person name="Liu M."/>
            <person name="Dettman J."/>
            <person name="Nalam V."/>
            <person name="Broders K.D."/>
        </authorList>
    </citation>
    <scope>NUCLEOTIDE SEQUENCE</scope>
    <source>
        <strain evidence="1">CCC 1102</strain>
    </source>
</reference>
<comment type="caution">
    <text evidence="1">The sequence shown here is derived from an EMBL/GenBank/DDBJ whole genome shotgun (WGS) entry which is preliminary data.</text>
</comment>
<organism evidence="1 2">
    <name type="scientific">Claviceps arundinis</name>
    <dbReference type="NCBI Taxonomy" id="1623583"/>
    <lineage>
        <taxon>Eukaryota</taxon>
        <taxon>Fungi</taxon>
        <taxon>Dikarya</taxon>
        <taxon>Ascomycota</taxon>
        <taxon>Pezizomycotina</taxon>
        <taxon>Sordariomycetes</taxon>
        <taxon>Hypocreomycetidae</taxon>
        <taxon>Hypocreales</taxon>
        <taxon>Clavicipitaceae</taxon>
        <taxon>Claviceps</taxon>
    </lineage>
</organism>
<evidence type="ECO:0000313" key="1">
    <source>
        <dbReference type="EMBL" id="KAG5954944.1"/>
    </source>
</evidence>
<dbReference type="Proteomes" id="UP000784919">
    <property type="component" value="Unassembled WGS sequence"/>
</dbReference>
<name>A0A9P7MJX6_9HYPO</name>
<proteinExistence type="predicted"/>
<evidence type="ECO:0000313" key="2">
    <source>
        <dbReference type="Proteomes" id="UP000784919"/>
    </source>
</evidence>
<gene>
    <name evidence="1" type="ORF">E4U56_007582</name>
</gene>
<dbReference type="OrthoDB" id="4939013at2759"/>
<dbReference type="AlphaFoldDB" id="A0A9P7MJX6"/>
<dbReference type="EMBL" id="SRPS01000747">
    <property type="protein sequence ID" value="KAG5954944.1"/>
    <property type="molecule type" value="Genomic_DNA"/>
</dbReference>
<sequence>MVVCVRYRRQGKIGTTFEGIGTLGMSYGRAGPVDGKALFDAQADTIVNIAGRNAYKALKDTIKLVTLVRQSDTDASSIAFRRVLENLRQGNPDLTDFRTLEPRLLSRLERRERATFEEQAVYLFATRDSVHNMNYSRLRDANILELTSFGCSILELRSRKQPASLRRSGFARHRGGIETSYR</sequence>
<accession>A0A9P7MJX6</accession>